<dbReference type="PROSITE" id="PS01117">
    <property type="entry name" value="HTH_MARR_1"/>
    <property type="match status" value="1"/>
</dbReference>
<dbReference type="Pfam" id="PF12802">
    <property type="entry name" value="MarR_2"/>
    <property type="match status" value="1"/>
</dbReference>
<evidence type="ECO:0000313" key="5">
    <source>
        <dbReference type="EMBL" id="WQQ28735.1"/>
    </source>
</evidence>
<keyword evidence="2" id="KW-0238">DNA-binding</keyword>
<proteinExistence type="predicted"/>
<dbReference type="InterPro" id="IPR039422">
    <property type="entry name" value="MarR/SlyA-like"/>
</dbReference>
<evidence type="ECO:0000259" key="4">
    <source>
        <dbReference type="PROSITE" id="PS50995"/>
    </source>
</evidence>
<dbReference type="SMART" id="SM00347">
    <property type="entry name" value="HTH_MARR"/>
    <property type="match status" value="1"/>
</dbReference>
<evidence type="ECO:0000313" key="6">
    <source>
        <dbReference type="Proteomes" id="UP001327225"/>
    </source>
</evidence>
<dbReference type="Gene3D" id="1.10.10.10">
    <property type="entry name" value="Winged helix-like DNA-binding domain superfamily/Winged helix DNA-binding domain"/>
    <property type="match status" value="1"/>
</dbReference>
<dbReference type="PANTHER" id="PTHR33164:SF57">
    <property type="entry name" value="MARR-FAMILY TRANSCRIPTIONAL REGULATOR"/>
    <property type="match status" value="1"/>
</dbReference>
<dbReference type="InterPro" id="IPR036390">
    <property type="entry name" value="WH_DNA-bd_sf"/>
</dbReference>
<dbReference type="PANTHER" id="PTHR33164">
    <property type="entry name" value="TRANSCRIPTIONAL REGULATOR, MARR FAMILY"/>
    <property type="match status" value="1"/>
</dbReference>
<sequence>MLGYVLDEGPIRASALSTVFDLDKGAISRQLQHLVDLGLVDRTPDPDDGRATLISVSAEGARRFQDVTEHRRKFFDERLGEWAADEIRAFAGTLARYNEALGGEGGSPP</sequence>
<dbReference type="InterPro" id="IPR036388">
    <property type="entry name" value="WH-like_DNA-bd_sf"/>
</dbReference>
<dbReference type="SUPFAM" id="SSF46785">
    <property type="entry name" value="Winged helix' DNA-binding domain"/>
    <property type="match status" value="1"/>
</dbReference>
<gene>
    <name evidence="5" type="ORF">SHK19_02500</name>
</gene>
<dbReference type="InterPro" id="IPR000835">
    <property type="entry name" value="HTH_MarR-typ"/>
</dbReference>
<keyword evidence="1" id="KW-0805">Transcription regulation</keyword>
<keyword evidence="3" id="KW-0804">Transcription</keyword>
<dbReference type="PROSITE" id="PS50995">
    <property type="entry name" value="HTH_MARR_2"/>
    <property type="match status" value="1"/>
</dbReference>
<evidence type="ECO:0000256" key="1">
    <source>
        <dbReference type="ARBA" id="ARBA00023015"/>
    </source>
</evidence>
<organism evidence="5 6">
    <name type="scientific">Nocardioides bizhenqiangii</name>
    <dbReference type="NCBI Taxonomy" id="3095076"/>
    <lineage>
        <taxon>Bacteria</taxon>
        <taxon>Bacillati</taxon>
        <taxon>Actinomycetota</taxon>
        <taxon>Actinomycetes</taxon>
        <taxon>Propionibacteriales</taxon>
        <taxon>Nocardioidaceae</taxon>
        <taxon>Nocardioides</taxon>
    </lineage>
</organism>
<protein>
    <submittedName>
        <fullName evidence="5">MarR family transcriptional regulator</fullName>
    </submittedName>
</protein>
<dbReference type="InterPro" id="IPR023187">
    <property type="entry name" value="Tscrpt_reg_MarR-type_CS"/>
</dbReference>
<feature type="domain" description="HTH marR-type" evidence="4">
    <location>
        <begin position="1"/>
        <end position="99"/>
    </location>
</feature>
<name>A0ABZ0ZWK8_9ACTN</name>
<accession>A0ABZ0ZWK8</accession>
<keyword evidence="6" id="KW-1185">Reference proteome</keyword>
<dbReference type="RefSeq" id="WP_322938667.1">
    <property type="nucleotide sequence ID" value="NZ_CP141059.1"/>
</dbReference>
<dbReference type="Proteomes" id="UP001327225">
    <property type="component" value="Chromosome"/>
</dbReference>
<reference evidence="6" key="1">
    <citation type="submission" date="2023-12" db="EMBL/GenBank/DDBJ databases">
        <title>Novel species in genus Nocardioides.</title>
        <authorList>
            <person name="Zhou H."/>
        </authorList>
    </citation>
    <scope>NUCLEOTIDE SEQUENCE [LARGE SCALE GENOMIC DNA]</scope>
    <source>
        <strain evidence="6">HM61</strain>
    </source>
</reference>
<dbReference type="EMBL" id="CP141059">
    <property type="protein sequence ID" value="WQQ28735.1"/>
    <property type="molecule type" value="Genomic_DNA"/>
</dbReference>
<evidence type="ECO:0000256" key="3">
    <source>
        <dbReference type="ARBA" id="ARBA00023163"/>
    </source>
</evidence>
<evidence type="ECO:0000256" key="2">
    <source>
        <dbReference type="ARBA" id="ARBA00023125"/>
    </source>
</evidence>